<protein>
    <submittedName>
        <fullName evidence="1">11890_t:CDS:1</fullName>
    </submittedName>
</protein>
<dbReference type="EMBL" id="CAJVQC010008139">
    <property type="protein sequence ID" value="CAG8588662.1"/>
    <property type="molecule type" value="Genomic_DNA"/>
</dbReference>
<dbReference type="Proteomes" id="UP000789920">
    <property type="component" value="Unassembled WGS sequence"/>
</dbReference>
<evidence type="ECO:0000313" key="1">
    <source>
        <dbReference type="EMBL" id="CAG8588662.1"/>
    </source>
</evidence>
<keyword evidence="2" id="KW-1185">Reference proteome</keyword>
<comment type="caution">
    <text evidence="1">The sequence shown here is derived from an EMBL/GenBank/DDBJ whole genome shotgun (WGS) entry which is preliminary data.</text>
</comment>
<organism evidence="1 2">
    <name type="scientific">Racocetra persica</name>
    <dbReference type="NCBI Taxonomy" id="160502"/>
    <lineage>
        <taxon>Eukaryota</taxon>
        <taxon>Fungi</taxon>
        <taxon>Fungi incertae sedis</taxon>
        <taxon>Mucoromycota</taxon>
        <taxon>Glomeromycotina</taxon>
        <taxon>Glomeromycetes</taxon>
        <taxon>Diversisporales</taxon>
        <taxon>Gigasporaceae</taxon>
        <taxon>Racocetra</taxon>
    </lineage>
</organism>
<sequence length="164" mass="19027">MEIIYKTIEDLALFDCIVINCVGNNADITIKINRNFIDAIDRIEPICGQTITLKYNSKLIEPINFRVIETDSSIRTYCVVHRNEKKYIIGGTYEPLLTGKIDENSYEDILNYCKQMIGFNFYDIISQDYGFRPYLKNSPRVEIDQRYPNIIHNYSYGSSGFSSC</sequence>
<gene>
    <name evidence="1" type="ORF">RPERSI_LOCUS5445</name>
</gene>
<name>A0ACA9MI98_9GLOM</name>
<reference evidence="1" key="1">
    <citation type="submission" date="2021-06" db="EMBL/GenBank/DDBJ databases">
        <authorList>
            <person name="Kallberg Y."/>
            <person name="Tangrot J."/>
            <person name="Rosling A."/>
        </authorList>
    </citation>
    <scope>NUCLEOTIDE SEQUENCE</scope>
    <source>
        <strain evidence="1">MA461A</strain>
    </source>
</reference>
<evidence type="ECO:0000313" key="2">
    <source>
        <dbReference type="Proteomes" id="UP000789920"/>
    </source>
</evidence>
<proteinExistence type="predicted"/>
<accession>A0ACA9MI98</accession>